<feature type="transmembrane region" description="Helical" evidence="1">
    <location>
        <begin position="114"/>
        <end position="131"/>
    </location>
</feature>
<evidence type="ECO:0000256" key="1">
    <source>
        <dbReference type="SAM" id="Phobius"/>
    </source>
</evidence>
<organism evidence="2 3">
    <name type="scientific">Aquiflexum gelatinilyticum</name>
    <dbReference type="NCBI Taxonomy" id="2961943"/>
    <lineage>
        <taxon>Bacteria</taxon>
        <taxon>Pseudomonadati</taxon>
        <taxon>Bacteroidota</taxon>
        <taxon>Cytophagia</taxon>
        <taxon>Cytophagales</taxon>
        <taxon>Cyclobacteriaceae</taxon>
        <taxon>Aquiflexum</taxon>
    </lineage>
</organism>
<reference evidence="2" key="1">
    <citation type="submission" date="2022-08" db="EMBL/GenBank/DDBJ databases">
        <authorList>
            <person name="Zhang D."/>
        </authorList>
    </citation>
    <scope>NUCLEOTIDE SEQUENCE</scope>
    <source>
        <strain evidence="2">XJ19-11</strain>
    </source>
</reference>
<sequence>MINRSLKTFGNVEVSFLDRIVEVLSLLVLIGLWSLTYYFQHQSLDIVPEGYDFFSNPNEYWASRMTYSVPFVATILYVGLTLYNKRVQHGDFAVEINKENGPALSQINKRLWRWLKLNILLMFVVVEYFSFHTGSNAGSGISGWFIFVFPLLLFGPVIYFFVEFSKNQLK</sequence>
<dbReference type="RefSeq" id="WP_258424803.1">
    <property type="nucleotide sequence ID" value="NZ_JANSUY010000021.1"/>
</dbReference>
<feature type="transmembrane region" description="Helical" evidence="1">
    <location>
        <begin position="20"/>
        <end position="40"/>
    </location>
</feature>
<evidence type="ECO:0000313" key="2">
    <source>
        <dbReference type="EMBL" id="MCR9016958.1"/>
    </source>
</evidence>
<protein>
    <recommendedName>
        <fullName evidence="4">DUF1648 domain-containing protein</fullName>
    </recommendedName>
</protein>
<dbReference type="EMBL" id="JANSUY010000021">
    <property type="protein sequence ID" value="MCR9016958.1"/>
    <property type="molecule type" value="Genomic_DNA"/>
</dbReference>
<proteinExistence type="predicted"/>
<feature type="transmembrane region" description="Helical" evidence="1">
    <location>
        <begin position="143"/>
        <end position="162"/>
    </location>
</feature>
<evidence type="ECO:0008006" key="4">
    <source>
        <dbReference type="Google" id="ProtNLM"/>
    </source>
</evidence>
<name>A0A9X2P6J7_9BACT</name>
<keyword evidence="1" id="KW-0812">Transmembrane</keyword>
<gene>
    <name evidence="2" type="ORF">NU887_18135</name>
</gene>
<keyword evidence="1" id="KW-1133">Transmembrane helix</keyword>
<feature type="transmembrane region" description="Helical" evidence="1">
    <location>
        <begin position="60"/>
        <end position="80"/>
    </location>
</feature>
<keyword evidence="1" id="KW-0472">Membrane</keyword>
<comment type="caution">
    <text evidence="2">The sequence shown here is derived from an EMBL/GenBank/DDBJ whole genome shotgun (WGS) entry which is preliminary data.</text>
</comment>
<evidence type="ECO:0000313" key="3">
    <source>
        <dbReference type="Proteomes" id="UP001142175"/>
    </source>
</evidence>
<accession>A0A9X2P6J7</accession>
<dbReference type="AlphaFoldDB" id="A0A9X2P6J7"/>
<dbReference type="Proteomes" id="UP001142175">
    <property type="component" value="Unassembled WGS sequence"/>
</dbReference>
<keyword evidence="3" id="KW-1185">Reference proteome</keyword>